<dbReference type="InParanoid" id="B3MSX6"/>
<sequence>MATIRKKGPKLSEIKESITNILDNLAQLEDLSNAKPSDFDLGQAEELQRRTTTLLDALDQVDARKVAGITKHKKRRHRLGKQRNKKRRLKAKKSEDVKIIDPIKIEPGTAPSNNKPAEHIYLKKRQDAASILQTFDLLEKLCESRGGDTVALSQKLSRMRNVWKQVENECESDNIHSSKKESSIEAQWDMVLFGAGIQQGRENKNTFLKNRTIWDSYISQRKGASCIPRGWVLPPANPTHPWMQYKTDSKANIKVENLDTHIKIKTEPPEN</sequence>
<keyword evidence="2" id="KW-1185">Reference proteome</keyword>
<dbReference type="InterPro" id="IPR031974">
    <property type="entry name" value="PDCD7"/>
</dbReference>
<dbReference type="OrthoDB" id="2289628at2759"/>
<dbReference type="OMA" id="WDSYISY"/>
<evidence type="ECO:0000313" key="2">
    <source>
        <dbReference type="Proteomes" id="UP000007801"/>
    </source>
</evidence>
<proteinExistence type="predicted"/>
<evidence type="ECO:0000313" key="1">
    <source>
        <dbReference type="EMBL" id="EDV30366.1"/>
    </source>
</evidence>
<dbReference type="FunCoup" id="B3MSX6">
    <property type="interactions" value="15"/>
</dbReference>
<dbReference type="KEGG" id="dan:6505898"/>
<gene>
    <name evidence="1" type="primary">Dana\GF23255</name>
    <name evidence="1" type="synonym">dana_GLEANR_7913</name>
    <name evidence="1" type="ORF">GF23255</name>
</gene>
<dbReference type="GeneID" id="6505898"/>
<accession>B3MSX6</accession>
<dbReference type="Proteomes" id="UP000007801">
    <property type="component" value="Unassembled WGS sequence"/>
</dbReference>
<dbReference type="AlphaFoldDB" id="B3MSX6"/>
<dbReference type="EMBL" id="CH902623">
    <property type="protein sequence ID" value="EDV30366.1"/>
    <property type="molecule type" value="Genomic_DNA"/>
</dbReference>
<dbReference type="SMR" id="B3MSX6"/>
<dbReference type="Pfam" id="PF16021">
    <property type="entry name" value="PDCD7"/>
    <property type="match status" value="1"/>
</dbReference>
<dbReference type="HOGENOM" id="CLU_1027677_0_0_1"/>
<dbReference type="eggNOG" id="ENOG502S9DA">
    <property type="taxonomic scope" value="Eukaryota"/>
</dbReference>
<dbReference type="PhylomeDB" id="B3MSX6"/>
<organism evidence="1 2">
    <name type="scientific">Drosophila ananassae</name>
    <name type="common">Fruit fly</name>
    <dbReference type="NCBI Taxonomy" id="7217"/>
    <lineage>
        <taxon>Eukaryota</taxon>
        <taxon>Metazoa</taxon>
        <taxon>Ecdysozoa</taxon>
        <taxon>Arthropoda</taxon>
        <taxon>Hexapoda</taxon>
        <taxon>Insecta</taxon>
        <taxon>Pterygota</taxon>
        <taxon>Neoptera</taxon>
        <taxon>Endopterygota</taxon>
        <taxon>Diptera</taxon>
        <taxon>Brachycera</taxon>
        <taxon>Muscomorpha</taxon>
        <taxon>Ephydroidea</taxon>
        <taxon>Drosophilidae</taxon>
        <taxon>Drosophila</taxon>
        <taxon>Sophophora</taxon>
    </lineage>
</organism>
<reference evidence="1 2" key="1">
    <citation type="journal article" date="2007" name="Nature">
        <title>Evolution of genes and genomes on the Drosophila phylogeny.</title>
        <authorList>
            <consortium name="Drosophila 12 Genomes Consortium"/>
            <person name="Clark A.G."/>
            <person name="Eisen M.B."/>
            <person name="Smith D.R."/>
            <person name="Bergman C.M."/>
            <person name="Oliver B."/>
            <person name="Markow T.A."/>
            <person name="Kaufman T.C."/>
            <person name="Kellis M."/>
            <person name="Gelbart W."/>
            <person name="Iyer V.N."/>
            <person name="Pollard D.A."/>
            <person name="Sackton T.B."/>
            <person name="Larracuente A.M."/>
            <person name="Singh N.D."/>
            <person name="Abad J.P."/>
            <person name="Abt D.N."/>
            <person name="Adryan B."/>
            <person name="Aguade M."/>
            <person name="Akashi H."/>
            <person name="Anderson W.W."/>
            <person name="Aquadro C.F."/>
            <person name="Ardell D.H."/>
            <person name="Arguello R."/>
            <person name="Artieri C.G."/>
            <person name="Barbash D.A."/>
            <person name="Barker D."/>
            <person name="Barsanti P."/>
            <person name="Batterham P."/>
            <person name="Batzoglou S."/>
            <person name="Begun D."/>
            <person name="Bhutkar A."/>
            <person name="Blanco E."/>
            <person name="Bosak S.A."/>
            <person name="Bradley R.K."/>
            <person name="Brand A.D."/>
            <person name="Brent M.R."/>
            <person name="Brooks A.N."/>
            <person name="Brown R.H."/>
            <person name="Butlin R.K."/>
            <person name="Caggese C."/>
            <person name="Calvi B.R."/>
            <person name="Bernardo de Carvalho A."/>
            <person name="Caspi A."/>
            <person name="Castrezana S."/>
            <person name="Celniker S.E."/>
            <person name="Chang J.L."/>
            <person name="Chapple C."/>
            <person name="Chatterji S."/>
            <person name="Chinwalla A."/>
            <person name="Civetta A."/>
            <person name="Clifton S.W."/>
            <person name="Comeron J.M."/>
            <person name="Costello J.C."/>
            <person name="Coyne J.A."/>
            <person name="Daub J."/>
            <person name="David R.G."/>
            <person name="Delcher A.L."/>
            <person name="Delehaunty K."/>
            <person name="Do C.B."/>
            <person name="Ebling H."/>
            <person name="Edwards K."/>
            <person name="Eickbush T."/>
            <person name="Evans J.D."/>
            <person name="Filipski A."/>
            <person name="Findeiss S."/>
            <person name="Freyhult E."/>
            <person name="Fulton L."/>
            <person name="Fulton R."/>
            <person name="Garcia A.C."/>
            <person name="Gardiner A."/>
            <person name="Garfield D.A."/>
            <person name="Garvin B.E."/>
            <person name="Gibson G."/>
            <person name="Gilbert D."/>
            <person name="Gnerre S."/>
            <person name="Godfrey J."/>
            <person name="Good R."/>
            <person name="Gotea V."/>
            <person name="Gravely B."/>
            <person name="Greenberg A.J."/>
            <person name="Griffiths-Jones S."/>
            <person name="Gross S."/>
            <person name="Guigo R."/>
            <person name="Gustafson E.A."/>
            <person name="Haerty W."/>
            <person name="Hahn M.W."/>
            <person name="Halligan D.L."/>
            <person name="Halpern A.L."/>
            <person name="Halter G.M."/>
            <person name="Han M.V."/>
            <person name="Heger A."/>
            <person name="Hillier L."/>
            <person name="Hinrichs A.S."/>
            <person name="Holmes I."/>
            <person name="Hoskins R.A."/>
            <person name="Hubisz M.J."/>
            <person name="Hultmark D."/>
            <person name="Huntley M.A."/>
            <person name="Jaffe D.B."/>
            <person name="Jagadeeshan S."/>
            <person name="Jeck W.R."/>
            <person name="Johnson J."/>
            <person name="Jones C.D."/>
            <person name="Jordan W.C."/>
            <person name="Karpen G.H."/>
            <person name="Kataoka E."/>
            <person name="Keightley P.D."/>
            <person name="Kheradpour P."/>
            <person name="Kirkness E.F."/>
            <person name="Koerich L.B."/>
            <person name="Kristiansen K."/>
            <person name="Kudrna D."/>
            <person name="Kulathinal R.J."/>
            <person name="Kumar S."/>
            <person name="Kwok R."/>
            <person name="Lander E."/>
            <person name="Langley C.H."/>
            <person name="Lapoint R."/>
            <person name="Lazzaro B.P."/>
            <person name="Lee S.J."/>
            <person name="Levesque L."/>
            <person name="Li R."/>
            <person name="Lin C.F."/>
            <person name="Lin M.F."/>
            <person name="Lindblad-Toh K."/>
            <person name="Llopart A."/>
            <person name="Long M."/>
            <person name="Low L."/>
            <person name="Lozovsky E."/>
            <person name="Lu J."/>
            <person name="Luo M."/>
            <person name="Machado C.A."/>
            <person name="Makalowski W."/>
            <person name="Marzo M."/>
            <person name="Matsuda M."/>
            <person name="Matzkin L."/>
            <person name="McAllister B."/>
            <person name="McBride C.S."/>
            <person name="McKernan B."/>
            <person name="McKernan K."/>
            <person name="Mendez-Lago M."/>
            <person name="Minx P."/>
            <person name="Mollenhauer M.U."/>
            <person name="Montooth K."/>
            <person name="Mount S.M."/>
            <person name="Mu X."/>
            <person name="Myers E."/>
            <person name="Negre B."/>
            <person name="Newfeld S."/>
            <person name="Nielsen R."/>
            <person name="Noor M.A."/>
            <person name="O'Grady P."/>
            <person name="Pachter L."/>
            <person name="Papaceit M."/>
            <person name="Parisi M.J."/>
            <person name="Parisi M."/>
            <person name="Parts L."/>
            <person name="Pedersen J.S."/>
            <person name="Pesole G."/>
            <person name="Phillippy A.M."/>
            <person name="Ponting C.P."/>
            <person name="Pop M."/>
            <person name="Porcelli D."/>
            <person name="Powell J.R."/>
            <person name="Prohaska S."/>
            <person name="Pruitt K."/>
            <person name="Puig M."/>
            <person name="Quesneville H."/>
            <person name="Ram K.R."/>
            <person name="Rand D."/>
            <person name="Rasmussen M.D."/>
            <person name="Reed L.K."/>
            <person name="Reenan R."/>
            <person name="Reily A."/>
            <person name="Remington K.A."/>
            <person name="Rieger T.T."/>
            <person name="Ritchie M.G."/>
            <person name="Robin C."/>
            <person name="Rogers Y.H."/>
            <person name="Rohde C."/>
            <person name="Rozas J."/>
            <person name="Rubenfield M.J."/>
            <person name="Ruiz A."/>
            <person name="Russo S."/>
            <person name="Salzberg S.L."/>
            <person name="Sanchez-Gracia A."/>
            <person name="Saranga D.J."/>
            <person name="Sato H."/>
            <person name="Schaeffer S.W."/>
            <person name="Schatz M.C."/>
            <person name="Schlenke T."/>
            <person name="Schwartz R."/>
            <person name="Segarra C."/>
            <person name="Singh R.S."/>
            <person name="Sirot L."/>
            <person name="Sirota M."/>
            <person name="Sisneros N.B."/>
            <person name="Smith C.D."/>
            <person name="Smith T.F."/>
            <person name="Spieth J."/>
            <person name="Stage D.E."/>
            <person name="Stark A."/>
            <person name="Stephan W."/>
            <person name="Strausberg R.L."/>
            <person name="Strempel S."/>
            <person name="Sturgill D."/>
            <person name="Sutton G."/>
            <person name="Sutton G.G."/>
            <person name="Tao W."/>
            <person name="Teichmann S."/>
            <person name="Tobari Y.N."/>
            <person name="Tomimura Y."/>
            <person name="Tsolas J.M."/>
            <person name="Valente V.L."/>
            <person name="Venter E."/>
            <person name="Venter J.C."/>
            <person name="Vicario S."/>
            <person name="Vieira F.G."/>
            <person name="Vilella A.J."/>
            <person name="Villasante A."/>
            <person name="Walenz B."/>
            <person name="Wang J."/>
            <person name="Wasserman M."/>
            <person name="Watts T."/>
            <person name="Wilson D."/>
            <person name="Wilson R.K."/>
            <person name="Wing R.A."/>
            <person name="Wolfner M.F."/>
            <person name="Wong A."/>
            <person name="Wong G.K."/>
            <person name="Wu C.I."/>
            <person name="Wu G."/>
            <person name="Yamamoto D."/>
            <person name="Yang H.P."/>
            <person name="Yang S.P."/>
            <person name="Yorke J.A."/>
            <person name="Yoshida K."/>
            <person name="Zdobnov E."/>
            <person name="Zhang P."/>
            <person name="Zhang Y."/>
            <person name="Zimin A.V."/>
            <person name="Baldwin J."/>
            <person name="Abdouelleil A."/>
            <person name="Abdulkadir J."/>
            <person name="Abebe A."/>
            <person name="Abera B."/>
            <person name="Abreu J."/>
            <person name="Acer S.C."/>
            <person name="Aftuck L."/>
            <person name="Alexander A."/>
            <person name="An P."/>
            <person name="Anderson E."/>
            <person name="Anderson S."/>
            <person name="Arachi H."/>
            <person name="Azer M."/>
            <person name="Bachantsang P."/>
            <person name="Barry A."/>
            <person name="Bayul T."/>
            <person name="Berlin A."/>
            <person name="Bessette D."/>
            <person name="Bloom T."/>
            <person name="Blye J."/>
            <person name="Boguslavskiy L."/>
            <person name="Bonnet C."/>
            <person name="Boukhgalter B."/>
            <person name="Bourzgui I."/>
            <person name="Brown A."/>
            <person name="Cahill P."/>
            <person name="Channer S."/>
            <person name="Cheshatsang Y."/>
            <person name="Chuda L."/>
            <person name="Citroen M."/>
            <person name="Collymore A."/>
            <person name="Cooke P."/>
            <person name="Costello M."/>
            <person name="D'Aco K."/>
            <person name="Daza R."/>
            <person name="De Haan G."/>
            <person name="DeGray S."/>
            <person name="DeMaso C."/>
            <person name="Dhargay N."/>
            <person name="Dooley K."/>
            <person name="Dooley E."/>
            <person name="Doricent M."/>
            <person name="Dorje P."/>
            <person name="Dorjee K."/>
            <person name="Dupes A."/>
            <person name="Elong R."/>
            <person name="Falk J."/>
            <person name="Farina A."/>
            <person name="Faro S."/>
            <person name="Ferguson D."/>
            <person name="Fisher S."/>
            <person name="Foley C.D."/>
            <person name="Franke A."/>
            <person name="Friedrich D."/>
            <person name="Gadbois L."/>
            <person name="Gearin G."/>
            <person name="Gearin C.R."/>
            <person name="Giannoukos G."/>
            <person name="Goode T."/>
            <person name="Graham J."/>
            <person name="Grandbois E."/>
            <person name="Grewal S."/>
            <person name="Gyaltsen K."/>
            <person name="Hafez N."/>
            <person name="Hagos B."/>
            <person name="Hall J."/>
            <person name="Henson C."/>
            <person name="Hollinger A."/>
            <person name="Honan T."/>
            <person name="Huard M.D."/>
            <person name="Hughes L."/>
            <person name="Hurhula B."/>
            <person name="Husby M.E."/>
            <person name="Kamat A."/>
            <person name="Kanga B."/>
            <person name="Kashin S."/>
            <person name="Khazanovich D."/>
            <person name="Kisner P."/>
            <person name="Lance K."/>
            <person name="Lara M."/>
            <person name="Lee W."/>
            <person name="Lennon N."/>
            <person name="Letendre F."/>
            <person name="LeVine R."/>
            <person name="Lipovsky A."/>
            <person name="Liu X."/>
            <person name="Liu J."/>
            <person name="Liu S."/>
            <person name="Lokyitsang T."/>
            <person name="Lokyitsang Y."/>
            <person name="Lubonja R."/>
            <person name="Lui A."/>
            <person name="MacDonald P."/>
            <person name="Magnisalis V."/>
            <person name="Maru K."/>
            <person name="Matthews C."/>
            <person name="McCusker W."/>
            <person name="McDonough S."/>
            <person name="Mehta T."/>
            <person name="Meldrim J."/>
            <person name="Meneus L."/>
            <person name="Mihai O."/>
            <person name="Mihalev A."/>
            <person name="Mihova T."/>
            <person name="Mittelman R."/>
            <person name="Mlenga V."/>
            <person name="Montmayeur A."/>
            <person name="Mulrain L."/>
            <person name="Navidi A."/>
            <person name="Naylor J."/>
            <person name="Negash T."/>
            <person name="Nguyen T."/>
            <person name="Nguyen N."/>
            <person name="Nicol R."/>
            <person name="Norbu C."/>
            <person name="Norbu N."/>
            <person name="Novod N."/>
            <person name="O'Neill B."/>
            <person name="Osman S."/>
            <person name="Markiewicz E."/>
            <person name="Oyono O.L."/>
            <person name="Patti C."/>
            <person name="Phunkhang P."/>
            <person name="Pierre F."/>
            <person name="Priest M."/>
            <person name="Raghuraman S."/>
            <person name="Rege F."/>
            <person name="Reyes R."/>
            <person name="Rise C."/>
            <person name="Rogov P."/>
            <person name="Ross K."/>
            <person name="Ryan E."/>
            <person name="Settipalli S."/>
            <person name="Shea T."/>
            <person name="Sherpa N."/>
            <person name="Shi L."/>
            <person name="Shih D."/>
            <person name="Sparrow T."/>
            <person name="Spaulding J."/>
            <person name="Stalker J."/>
            <person name="Stange-Thomann N."/>
            <person name="Stavropoulos S."/>
            <person name="Stone C."/>
            <person name="Strader C."/>
            <person name="Tesfaye S."/>
            <person name="Thomson T."/>
            <person name="Thoulutsang Y."/>
            <person name="Thoulutsang D."/>
            <person name="Topham K."/>
            <person name="Topping I."/>
            <person name="Tsamla T."/>
            <person name="Vassiliev H."/>
            <person name="Vo A."/>
            <person name="Wangchuk T."/>
            <person name="Wangdi T."/>
            <person name="Weiand M."/>
            <person name="Wilkinson J."/>
            <person name="Wilson A."/>
            <person name="Yadav S."/>
            <person name="Young G."/>
            <person name="Yu Q."/>
            <person name="Zembek L."/>
            <person name="Zhong D."/>
            <person name="Zimmer A."/>
            <person name="Zwirko Z."/>
            <person name="Jaffe D.B."/>
            <person name="Alvarez P."/>
            <person name="Brockman W."/>
            <person name="Butler J."/>
            <person name="Chin C."/>
            <person name="Gnerre S."/>
            <person name="Grabherr M."/>
            <person name="Kleber M."/>
            <person name="Mauceli E."/>
            <person name="MacCallum I."/>
        </authorList>
    </citation>
    <scope>NUCLEOTIDE SEQUENCE [LARGE SCALE GENOMIC DNA]</scope>
    <source>
        <strain evidence="2">Tucson 14024-0371.13</strain>
    </source>
</reference>
<name>B3MSX6_DROAN</name>
<dbReference type="STRING" id="7217.B3MSX6"/>
<protein>
    <submittedName>
        <fullName evidence="1">Uncharacterized protein</fullName>
    </submittedName>
</protein>